<evidence type="ECO:0000313" key="2">
    <source>
        <dbReference type="EMBL" id="MBM6734045.1"/>
    </source>
</evidence>
<dbReference type="RefSeq" id="WP_205094626.1">
    <property type="nucleotide sequence ID" value="NZ_JACLYZ010000003.1"/>
</dbReference>
<gene>
    <name evidence="2" type="ORF">H7U35_02220</name>
</gene>
<dbReference type="Pfam" id="PF14900">
    <property type="entry name" value="DUF4493"/>
    <property type="match status" value="1"/>
</dbReference>
<evidence type="ECO:0000313" key="3">
    <source>
        <dbReference type="Proteomes" id="UP000766986"/>
    </source>
</evidence>
<dbReference type="InterPro" id="IPR027840">
    <property type="entry name" value="DUF4493"/>
</dbReference>
<protein>
    <submittedName>
        <fullName evidence="2">DUF4493 domain-containing protein</fullName>
    </submittedName>
</protein>
<keyword evidence="3" id="KW-1185">Reference proteome</keyword>
<accession>A0ABS2DX06</accession>
<dbReference type="EMBL" id="JACLYZ010000003">
    <property type="protein sequence ID" value="MBM6734045.1"/>
    <property type="molecule type" value="Genomic_DNA"/>
</dbReference>
<name>A0ABS2DX06_9BACT</name>
<feature type="signal peptide" evidence="1">
    <location>
        <begin position="1"/>
        <end position="22"/>
    </location>
</feature>
<evidence type="ECO:0000256" key="1">
    <source>
        <dbReference type="SAM" id="SignalP"/>
    </source>
</evidence>
<keyword evidence="1" id="KW-0732">Signal</keyword>
<feature type="chain" id="PRO_5045677135" evidence="1">
    <location>
        <begin position="23"/>
        <end position="257"/>
    </location>
</feature>
<organism evidence="2 3">
    <name type="scientific">Mediterranea massiliensis</name>
    <dbReference type="NCBI Taxonomy" id="1841865"/>
    <lineage>
        <taxon>Bacteria</taxon>
        <taxon>Pseudomonadati</taxon>
        <taxon>Bacteroidota</taxon>
        <taxon>Bacteroidia</taxon>
        <taxon>Bacteroidales</taxon>
        <taxon>Bacteroidaceae</taxon>
        <taxon>Mediterranea</taxon>
    </lineage>
</organism>
<reference evidence="2 3" key="1">
    <citation type="journal article" date="2021" name="Sci. Rep.">
        <title>The distribution of antibiotic resistance genes in chicken gut microbiota commensals.</title>
        <authorList>
            <person name="Juricova H."/>
            <person name="Matiasovicova J."/>
            <person name="Kubasova T."/>
            <person name="Cejkova D."/>
            <person name="Rychlik I."/>
        </authorList>
    </citation>
    <scope>NUCLEOTIDE SEQUENCE [LARGE SCALE GENOMIC DNA]</scope>
    <source>
        <strain evidence="2 3">An772</strain>
    </source>
</reference>
<sequence length="257" mass="27600">MNTKSTLAACLLSISVILGSCASQNDEPAFPEGTGTITLGVSTSTAFTKAVDESAYSNVDNYTVQILNDAGTPVKEFLYSEREEKITLNNGSYTLKAFYGTESNASRESFYVVGNTSFQVNGEPVQAVAVTCQPTCGKVKATFASNMDEFFSDYSIVYETAALKAAGSTAVWAKGDKDPWYLKVDNAGETVTATIQCTRLSDNKTATVERTYTLAPNKSWTLNIAPADDNGSLGIEITVDETTDDETIDIEVPADWV</sequence>
<comment type="caution">
    <text evidence="2">The sequence shown here is derived from an EMBL/GenBank/DDBJ whole genome shotgun (WGS) entry which is preliminary data.</text>
</comment>
<dbReference type="Proteomes" id="UP000766986">
    <property type="component" value="Unassembled WGS sequence"/>
</dbReference>
<proteinExistence type="predicted"/>
<dbReference type="PROSITE" id="PS51257">
    <property type="entry name" value="PROKAR_LIPOPROTEIN"/>
    <property type="match status" value="1"/>
</dbReference>